<dbReference type="OrthoDB" id="5524043at2"/>
<reference evidence="1 2" key="1">
    <citation type="submission" date="2013-05" db="EMBL/GenBank/DDBJ databases">
        <title>Genome assembly of Chondromyces apiculatus DSM 436.</title>
        <authorList>
            <person name="Sharma G."/>
            <person name="Khatri I."/>
            <person name="Kaur C."/>
            <person name="Mayilraj S."/>
            <person name="Subramanian S."/>
        </authorList>
    </citation>
    <scope>NUCLEOTIDE SEQUENCE [LARGE SCALE GENOMIC DNA]</scope>
    <source>
        <strain evidence="1 2">DSM 436</strain>
    </source>
</reference>
<proteinExistence type="predicted"/>
<accession>A0A017T6B0</accession>
<keyword evidence="2" id="KW-1185">Reference proteome</keyword>
<evidence type="ECO:0000313" key="2">
    <source>
        <dbReference type="Proteomes" id="UP000019678"/>
    </source>
</evidence>
<protein>
    <submittedName>
        <fullName evidence="1">Uncharacterized protein</fullName>
    </submittedName>
</protein>
<organism evidence="1 2">
    <name type="scientific">Chondromyces apiculatus DSM 436</name>
    <dbReference type="NCBI Taxonomy" id="1192034"/>
    <lineage>
        <taxon>Bacteria</taxon>
        <taxon>Pseudomonadati</taxon>
        <taxon>Myxococcota</taxon>
        <taxon>Polyangia</taxon>
        <taxon>Polyangiales</taxon>
        <taxon>Polyangiaceae</taxon>
        <taxon>Chondromyces</taxon>
    </lineage>
</organism>
<comment type="caution">
    <text evidence="1">The sequence shown here is derived from an EMBL/GenBank/DDBJ whole genome shotgun (WGS) entry which is preliminary data.</text>
</comment>
<dbReference type="EMBL" id="ASRX01000038">
    <property type="protein sequence ID" value="EYF04096.1"/>
    <property type="molecule type" value="Genomic_DNA"/>
</dbReference>
<dbReference type="AlphaFoldDB" id="A0A017T6B0"/>
<name>A0A017T6B0_9BACT</name>
<gene>
    <name evidence="1" type="ORF">CAP_4779</name>
</gene>
<evidence type="ECO:0000313" key="1">
    <source>
        <dbReference type="EMBL" id="EYF04096.1"/>
    </source>
</evidence>
<dbReference type="Proteomes" id="UP000019678">
    <property type="component" value="Unassembled WGS sequence"/>
</dbReference>
<sequence length="69" mass="8253">MDLDIDCLREARVENVERLGRSLGLRLPDKTHHDRRAYVRELVKVVMQGLRRDARQRGARQYEAQAFYR</sequence>